<gene>
    <name evidence="1" type="ORF">HXK00_07550</name>
</gene>
<dbReference type="AlphaFoldDB" id="A0A929MTI1"/>
<organism evidence="1 2">
    <name type="scientific">Abiotrophia defectiva</name>
    <name type="common">Streptococcus defectivus</name>
    <dbReference type="NCBI Taxonomy" id="46125"/>
    <lineage>
        <taxon>Bacteria</taxon>
        <taxon>Bacillati</taxon>
        <taxon>Bacillota</taxon>
        <taxon>Bacilli</taxon>
        <taxon>Lactobacillales</taxon>
        <taxon>Aerococcaceae</taxon>
        <taxon>Abiotrophia</taxon>
    </lineage>
</organism>
<dbReference type="Gene3D" id="3.40.50.150">
    <property type="entry name" value="Vaccinia Virus protein VP39"/>
    <property type="match status" value="1"/>
</dbReference>
<accession>A0A929MTI1</accession>
<reference evidence="1" key="1">
    <citation type="submission" date="2020-04" db="EMBL/GenBank/DDBJ databases">
        <title>Deep metagenomics examines the oral microbiome during advanced dental caries in children, revealing novel taxa and co-occurrences with host molecules.</title>
        <authorList>
            <person name="Baker J.L."/>
            <person name="Morton J.T."/>
            <person name="Dinis M."/>
            <person name="Alvarez R."/>
            <person name="Tran N.C."/>
            <person name="Knight R."/>
            <person name="Edlund A."/>
        </authorList>
    </citation>
    <scope>NUCLEOTIDE SEQUENCE</scope>
    <source>
        <strain evidence="1">JCVI_23_bin.16</strain>
    </source>
</reference>
<dbReference type="Gene3D" id="1.10.287.1890">
    <property type="match status" value="1"/>
</dbReference>
<evidence type="ECO:0000313" key="2">
    <source>
        <dbReference type="Proteomes" id="UP000757900"/>
    </source>
</evidence>
<dbReference type="InterPro" id="IPR006901">
    <property type="entry name" value="TrmK"/>
</dbReference>
<dbReference type="PIRSF" id="PIRSF018637">
    <property type="entry name" value="TrmK"/>
    <property type="match status" value="1"/>
</dbReference>
<comment type="caution">
    <text evidence="1">The sequence shown here is derived from an EMBL/GenBank/DDBJ whole genome shotgun (WGS) entry which is preliminary data.</text>
</comment>
<name>A0A929MTI1_ABIDE</name>
<protein>
    <submittedName>
        <fullName evidence="1">tRNA (Adenine(22)-N(1))-methyltransferase TrmK</fullName>
    </submittedName>
</protein>
<dbReference type="Proteomes" id="UP000757900">
    <property type="component" value="Unassembled WGS sequence"/>
</dbReference>
<evidence type="ECO:0000313" key="1">
    <source>
        <dbReference type="EMBL" id="MBF0935476.1"/>
    </source>
</evidence>
<dbReference type="GO" id="GO:0160105">
    <property type="term" value="F:tRNA (adenine(22)-N1)-methyltransferase activity"/>
    <property type="evidence" value="ECO:0007669"/>
    <property type="project" value="InterPro"/>
</dbReference>
<dbReference type="PANTHER" id="PTHR38451:SF1">
    <property type="entry name" value="TRNA (ADENINE(22)-N(1))-METHYLTRANSFERASE"/>
    <property type="match status" value="1"/>
</dbReference>
<dbReference type="InterPro" id="IPR029063">
    <property type="entry name" value="SAM-dependent_MTases_sf"/>
</dbReference>
<dbReference type="EMBL" id="JABZFV010000246">
    <property type="protein sequence ID" value="MBF0935476.1"/>
    <property type="molecule type" value="Genomic_DNA"/>
</dbReference>
<sequence length="241" mass="26147">MNSQQLSRRLATVADLICQYGSSDIRLADIGSDHAYLPCHLALNQKIQAAVAGEVVKGPYQSAQAEVQSQGLDSIIQVRLGDGLAVIQADDAINVISICGMGGSLIRSILDEGQDKLSHGPLLVLQPNIGEATLRTWLSQHDYQIVHETIVEDSQRLYEIIVAQHQPGASALSPRQAYLGPILSQIRGPLYKQKWAREEANLKAIQAQIQAAPQPDQAKLAEIAEKLSWIAASLSQCQAEE</sequence>
<proteinExistence type="predicted"/>
<dbReference type="Pfam" id="PF04816">
    <property type="entry name" value="TrmK"/>
    <property type="match status" value="1"/>
</dbReference>
<dbReference type="SUPFAM" id="SSF53335">
    <property type="entry name" value="S-adenosyl-L-methionine-dependent methyltransferases"/>
    <property type="match status" value="1"/>
</dbReference>
<dbReference type="PANTHER" id="PTHR38451">
    <property type="entry name" value="TRNA (ADENINE(22)-N(1))-METHYLTRANSFERASE"/>
    <property type="match status" value="1"/>
</dbReference>